<protein>
    <submittedName>
        <fullName evidence="1">Uncharacterized protein</fullName>
    </submittedName>
</protein>
<sequence>MRLFRKSKAAQGLACPTPVPSGESAQQQRPPSPSPLAQAPPPALQLNLDLPALTQSTLGFNATILNDNNSIQGLGQALPHQASTTTNYGVHSVPPPTAPNPSNGNIVPAAAAAAANNGNISDLFSSYDFDYNAFQFGEEPVDAPYQDPKTVVSNQLVEQFGRNQAALAAAYASTPAQPPITGGVPPRMQSQLQNQQLKQHAAVPVAAATFSATQAVQMAQQAQQAHQVHRAHQMNRLPIQSVIPMVDAQSSKEGSAVSSDDEDNMPVLKSTLASADAEKKLSDRAMHIQKVREASAMGKFATFNRSASTPPNNDSDDDSMPLGGLRQATIINANYPAGVVNGFAMQPGSGGESMTSHQALSMSSGSLPNGPIQYGNIPQDGIPNMARQQMPPHMAVPMQEMGAFNAQQQFQQHIHQFHPGPMSSPNANMQGLPPRPQSGGGHVHMKGQFPGGPMMMQQQPQQQQQMGYIPRSNMAGLPMTAGGPRSAAGGNPVANIGSTSLTYGNIGLHRANMMLEPGKLAYTPSPLGQQPPVFNHQHPMGANGQMMPVDMRMTQFLHPMMGQMPMHPAHSAMYVPKVLPLQQQQQPMQQQLPLQPQPQQAMTQFAPHSAHNVANNGQQGALMSFIPSQGAFKGSISKNPLMRDINKIKEFSAKDYNSRPTLLAEADTRRLAMKNIPGLGGSTCHSFQPKAPSPQLQPAVIYQQQPPQPPQPQQADQPHRYNRDHAEYQEHARGPHRFDLPYHRSSSCQNLETTNYECSSVYSGASNGRNYASSKGIRNLTKQKQQNYYPQKQQEQQKSRGRYDRAESFHNSEYEDRHSVREFRQTEPPRSSRGRPRTDGRRRQGHPEERHYEYYEYNEYSDEYLSDGFNEWDEDEYDRHNNPEGTGRLRRRAAQRRNRGDMRSDYGQDYGQDYRRSNGARNGPRRDVKGGIIRDMRQISRMPVHLDDPRDSIDMLPRAIHREDRRSISTESEGSEGSRHGMPRSQFGRILANIKRRVTISSTSSINAPADIDGKPIDSPPQKTNIGSGSEPVATVAEHESHSANDVVKEAYVSHSAAASATATPTTAPVAVA</sequence>
<proteinExistence type="predicted"/>
<organism evidence="1 2">
    <name type="scientific">Kickxella alabastrina</name>
    <dbReference type="NCBI Taxonomy" id="61397"/>
    <lineage>
        <taxon>Eukaryota</taxon>
        <taxon>Fungi</taxon>
        <taxon>Fungi incertae sedis</taxon>
        <taxon>Zoopagomycota</taxon>
        <taxon>Kickxellomycotina</taxon>
        <taxon>Kickxellomycetes</taxon>
        <taxon>Kickxellales</taxon>
        <taxon>Kickxellaceae</taxon>
        <taxon>Kickxella</taxon>
    </lineage>
</organism>
<keyword evidence="2" id="KW-1185">Reference proteome</keyword>
<dbReference type="Proteomes" id="UP001150581">
    <property type="component" value="Unassembled WGS sequence"/>
</dbReference>
<name>A0ACC1ITJ6_9FUNG</name>
<accession>A0ACC1ITJ6</accession>
<gene>
    <name evidence="1" type="ORF">LPJ66_001320</name>
</gene>
<evidence type="ECO:0000313" key="2">
    <source>
        <dbReference type="Proteomes" id="UP001150581"/>
    </source>
</evidence>
<reference evidence="1" key="1">
    <citation type="submission" date="2022-07" db="EMBL/GenBank/DDBJ databases">
        <title>Phylogenomic reconstructions and comparative analyses of Kickxellomycotina fungi.</title>
        <authorList>
            <person name="Reynolds N.K."/>
            <person name="Stajich J.E."/>
            <person name="Barry K."/>
            <person name="Grigoriev I.V."/>
            <person name="Crous P."/>
            <person name="Smith M.E."/>
        </authorList>
    </citation>
    <scope>NUCLEOTIDE SEQUENCE</scope>
    <source>
        <strain evidence="1">Benny 63K</strain>
    </source>
</reference>
<dbReference type="EMBL" id="JANBPG010000067">
    <property type="protein sequence ID" value="KAJ1900663.1"/>
    <property type="molecule type" value="Genomic_DNA"/>
</dbReference>
<comment type="caution">
    <text evidence="1">The sequence shown here is derived from an EMBL/GenBank/DDBJ whole genome shotgun (WGS) entry which is preliminary data.</text>
</comment>
<evidence type="ECO:0000313" key="1">
    <source>
        <dbReference type="EMBL" id="KAJ1900663.1"/>
    </source>
</evidence>